<dbReference type="NCBIfam" id="NF005559">
    <property type="entry name" value="PRK07231.1"/>
    <property type="match status" value="1"/>
</dbReference>
<dbReference type="InterPro" id="IPR020904">
    <property type="entry name" value="Sc_DH/Rdtase_CS"/>
</dbReference>
<comment type="similarity">
    <text evidence="1">Belongs to the short-chain dehydrogenases/reductases (SDR) family.</text>
</comment>
<dbReference type="NCBIfam" id="NF005214">
    <property type="entry name" value="PRK06701.1"/>
    <property type="match status" value="1"/>
</dbReference>
<dbReference type="Gene3D" id="3.40.50.720">
    <property type="entry name" value="NAD(P)-binding Rossmann-like Domain"/>
    <property type="match status" value="1"/>
</dbReference>
<dbReference type="PANTHER" id="PTHR48107">
    <property type="entry name" value="NADPH-DEPENDENT ALDEHYDE REDUCTASE-LIKE PROTEIN, CHLOROPLASTIC-RELATED"/>
    <property type="match status" value="1"/>
</dbReference>
<dbReference type="Pfam" id="PF13561">
    <property type="entry name" value="adh_short_C2"/>
    <property type="match status" value="1"/>
</dbReference>
<dbReference type="PANTHER" id="PTHR48107:SF16">
    <property type="entry name" value="NADPH-DEPENDENT ALDEHYDE REDUCTASE 1, CHLOROPLASTIC"/>
    <property type="match status" value="1"/>
</dbReference>
<sequence>MTNQQPWINYPKTVPAQTQEKQPGLETLMNPVPITENPEYMASNQLQNKTAIITGGDSGIGKAVAIAFAKEGADIIIVYLDEHEDAQGTKEIIDGLGRKCMLMAGDVGQDQFCIEVVNKTIGEFGKIDILVNNAAEQHTVNSIEELTNQQLEKTFHTNIFSMFYLIRAAMPHLQPGSNIINTASITAYKGHETLIDYAATKGAVVSLTRSLAISLANQNIRVNAVAPGPIWTPLIPASFTGDEVAQFGNTAPMARPGQPVEVAGAYVYLASQQASYVTGQTIHVNGGIVVNG</sequence>
<dbReference type="GO" id="GO:0016614">
    <property type="term" value="F:oxidoreductase activity, acting on CH-OH group of donors"/>
    <property type="evidence" value="ECO:0007669"/>
    <property type="project" value="UniProtKB-ARBA"/>
</dbReference>
<name>A0AAE3L492_9FIRM</name>
<dbReference type="FunFam" id="3.40.50.720:FF:000084">
    <property type="entry name" value="Short-chain dehydrogenase reductase"/>
    <property type="match status" value="1"/>
</dbReference>
<dbReference type="InterPro" id="IPR002347">
    <property type="entry name" value="SDR_fam"/>
</dbReference>
<dbReference type="AlphaFoldDB" id="A0AAE3L492"/>
<protein>
    <submittedName>
        <fullName evidence="4">SDR family oxidoreductase</fullName>
    </submittedName>
</protein>
<evidence type="ECO:0000256" key="2">
    <source>
        <dbReference type="ARBA" id="ARBA00023002"/>
    </source>
</evidence>
<accession>A0AAE3L492</accession>
<dbReference type="GO" id="GO:0008206">
    <property type="term" value="P:bile acid metabolic process"/>
    <property type="evidence" value="ECO:0007669"/>
    <property type="project" value="UniProtKB-ARBA"/>
</dbReference>
<dbReference type="InterPro" id="IPR036291">
    <property type="entry name" value="NAD(P)-bd_dom_sf"/>
</dbReference>
<evidence type="ECO:0000256" key="1">
    <source>
        <dbReference type="ARBA" id="ARBA00006484"/>
    </source>
</evidence>
<dbReference type="EMBL" id="JANKAS010000012">
    <property type="protein sequence ID" value="MCR1899658.1"/>
    <property type="molecule type" value="Genomic_DNA"/>
</dbReference>
<gene>
    <name evidence="4" type="ORF">NSA47_11795</name>
</gene>
<proteinExistence type="inferred from homology"/>
<dbReference type="SUPFAM" id="SSF51735">
    <property type="entry name" value="NAD(P)-binding Rossmann-fold domains"/>
    <property type="match status" value="1"/>
</dbReference>
<dbReference type="PROSITE" id="PS00061">
    <property type="entry name" value="ADH_SHORT"/>
    <property type="match status" value="1"/>
</dbReference>
<evidence type="ECO:0000313" key="4">
    <source>
        <dbReference type="EMBL" id="MCR1899658.1"/>
    </source>
</evidence>
<keyword evidence="5" id="KW-1185">Reference proteome</keyword>
<feature type="region of interest" description="Disordered" evidence="3">
    <location>
        <begin position="1"/>
        <end position="20"/>
    </location>
</feature>
<reference evidence="4" key="1">
    <citation type="submission" date="2022-07" db="EMBL/GenBank/DDBJ databases">
        <title>Enhanced cultured diversity of the mouse gut microbiota enables custom-made synthetic communities.</title>
        <authorList>
            <person name="Afrizal A."/>
        </authorList>
    </citation>
    <scope>NUCLEOTIDE SEQUENCE</scope>
    <source>
        <strain evidence="4">DSM 28593</strain>
    </source>
</reference>
<dbReference type="Proteomes" id="UP001205748">
    <property type="component" value="Unassembled WGS sequence"/>
</dbReference>
<dbReference type="CDD" id="cd05355">
    <property type="entry name" value="SDR_c1"/>
    <property type="match status" value="1"/>
</dbReference>
<comment type="caution">
    <text evidence="4">The sequence shown here is derived from an EMBL/GenBank/DDBJ whole genome shotgun (WGS) entry which is preliminary data.</text>
</comment>
<dbReference type="PRINTS" id="PR00081">
    <property type="entry name" value="GDHRDH"/>
</dbReference>
<evidence type="ECO:0000313" key="5">
    <source>
        <dbReference type="Proteomes" id="UP001205748"/>
    </source>
</evidence>
<evidence type="ECO:0000256" key="3">
    <source>
        <dbReference type="SAM" id="MobiDB-lite"/>
    </source>
</evidence>
<keyword evidence="2" id="KW-0560">Oxidoreductase</keyword>
<dbReference type="PRINTS" id="PR00080">
    <property type="entry name" value="SDRFAMILY"/>
</dbReference>
<dbReference type="RefSeq" id="WP_257532243.1">
    <property type="nucleotide sequence ID" value="NZ_JANKAS010000012.1"/>
</dbReference>
<organism evidence="4 5">
    <name type="scientific">Irregularibacter muris</name>
    <dbReference type="NCBI Taxonomy" id="1796619"/>
    <lineage>
        <taxon>Bacteria</taxon>
        <taxon>Bacillati</taxon>
        <taxon>Bacillota</taxon>
        <taxon>Clostridia</taxon>
        <taxon>Eubacteriales</taxon>
        <taxon>Eubacteriaceae</taxon>
        <taxon>Irregularibacter</taxon>
    </lineage>
</organism>